<protein>
    <submittedName>
        <fullName evidence="10">Acyl-CoA dehydrogenase</fullName>
    </submittedName>
</protein>
<evidence type="ECO:0000256" key="1">
    <source>
        <dbReference type="ARBA" id="ARBA00001974"/>
    </source>
</evidence>
<dbReference type="RefSeq" id="WP_173142016.1">
    <property type="nucleotide sequence ID" value="NZ_CBCSGW010000003.1"/>
</dbReference>
<sequence length="388" mass="41362">MDFGRTERDEKLRTLVADALVDPRVRDALAAVLADPRPEPDVRALYRELGRHRLLASHWPVEYGGLGASHTEAATVITELVAAGVPDMQQVLSVQIVGAFLLAAGSDEQKQRFLPAMAAGERFATVLYTEPGVGSDLASIEATAERDGEDFLLSGVKVYGLKSRMSDLALCAVRTGTGTSRYDGITLFLIDLTADGVTRSNLPTMADEQFDRVELDRVRVGPGAIVGAEGDGWPLLVQCLALERTGLDYSLRARRWYETALAGLDPDETDSALLAGVGRCGAHVDAASLMTSAVLSRMDRQVTDEVMAAMAKYITSETAQQVAVWATEVHGFGYGLRSLSPDDAAVLEAGYREAAGVTLAAGTSQIMLEIVSGSIAAAGSSQEAWPWT</sequence>
<evidence type="ECO:0000259" key="8">
    <source>
        <dbReference type="Pfam" id="PF02770"/>
    </source>
</evidence>
<feature type="domain" description="Acyl-CoA oxidase/dehydrogenase middle" evidence="8">
    <location>
        <begin position="127"/>
        <end position="215"/>
    </location>
</feature>
<dbReference type="InterPro" id="IPR046373">
    <property type="entry name" value="Acyl-CoA_Oxase/DH_mid-dom_sf"/>
</dbReference>
<keyword evidence="5 6" id="KW-0560">Oxidoreductase</keyword>
<evidence type="ECO:0000313" key="11">
    <source>
        <dbReference type="Proteomes" id="UP000763557"/>
    </source>
</evidence>
<dbReference type="Pfam" id="PF00441">
    <property type="entry name" value="Acyl-CoA_dh_1"/>
    <property type="match status" value="1"/>
</dbReference>
<dbReference type="Pfam" id="PF02770">
    <property type="entry name" value="Acyl-CoA_dh_M"/>
    <property type="match status" value="1"/>
</dbReference>
<evidence type="ECO:0000256" key="3">
    <source>
        <dbReference type="ARBA" id="ARBA00022630"/>
    </source>
</evidence>
<dbReference type="Pfam" id="PF02771">
    <property type="entry name" value="Acyl-CoA_dh_N"/>
    <property type="match status" value="1"/>
</dbReference>
<dbReference type="SUPFAM" id="SSF56645">
    <property type="entry name" value="Acyl-CoA dehydrogenase NM domain-like"/>
    <property type="match status" value="1"/>
</dbReference>
<evidence type="ECO:0000256" key="2">
    <source>
        <dbReference type="ARBA" id="ARBA00009347"/>
    </source>
</evidence>
<proteinExistence type="inferred from homology"/>
<evidence type="ECO:0000313" key="10">
    <source>
        <dbReference type="EMBL" id="NRN70852.1"/>
    </source>
</evidence>
<comment type="caution">
    <text evidence="10">The sequence shown here is derived from an EMBL/GenBank/DDBJ whole genome shotgun (WGS) entry which is preliminary data.</text>
</comment>
<dbReference type="InterPro" id="IPR009100">
    <property type="entry name" value="AcylCoA_DH/oxidase_NM_dom_sf"/>
</dbReference>
<dbReference type="Gene3D" id="1.20.140.10">
    <property type="entry name" value="Butyryl-CoA Dehydrogenase, subunit A, domain 3"/>
    <property type="match status" value="1"/>
</dbReference>
<feature type="domain" description="Acyl-CoA dehydrogenase/oxidase N-terminal" evidence="9">
    <location>
        <begin position="25"/>
        <end position="121"/>
    </location>
</feature>
<dbReference type="InterPro" id="IPR052161">
    <property type="entry name" value="Mycobact_Acyl-CoA_DH"/>
</dbReference>
<comment type="similarity">
    <text evidence="2 6">Belongs to the acyl-CoA dehydrogenase family.</text>
</comment>
<dbReference type="Proteomes" id="UP000763557">
    <property type="component" value="Unassembled WGS sequence"/>
</dbReference>
<gene>
    <name evidence="10" type="ORF">GC106_81260</name>
</gene>
<evidence type="ECO:0000259" key="7">
    <source>
        <dbReference type="Pfam" id="PF00441"/>
    </source>
</evidence>
<dbReference type="InterPro" id="IPR009075">
    <property type="entry name" value="AcylCo_DH/oxidase_C"/>
</dbReference>
<dbReference type="EMBL" id="JAAATY010000046">
    <property type="protein sequence ID" value="NRN70852.1"/>
    <property type="molecule type" value="Genomic_DNA"/>
</dbReference>
<name>A0ABX2FHV3_9PSEU</name>
<comment type="cofactor">
    <cofactor evidence="1 6">
        <name>FAD</name>
        <dbReference type="ChEBI" id="CHEBI:57692"/>
    </cofactor>
</comment>
<evidence type="ECO:0000256" key="4">
    <source>
        <dbReference type="ARBA" id="ARBA00022827"/>
    </source>
</evidence>
<organism evidence="10 11">
    <name type="scientific">Kibdelosporangium persicum</name>
    <dbReference type="NCBI Taxonomy" id="2698649"/>
    <lineage>
        <taxon>Bacteria</taxon>
        <taxon>Bacillati</taxon>
        <taxon>Actinomycetota</taxon>
        <taxon>Actinomycetes</taxon>
        <taxon>Pseudonocardiales</taxon>
        <taxon>Pseudonocardiaceae</taxon>
        <taxon>Kibdelosporangium</taxon>
    </lineage>
</organism>
<dbReference type="InterPro" id="IPR036250">
    <property type="entry name" value="AcylCo_DH-like_C"/>
</dbReference>
<feature type="domain" description="Acyl-CoA dehydrogenase/oxidase C-terminal" evidence="7">
    <location>
        <begin position="230"/>
        <end position="372"/>
    </location>
</feature>
<dbReference type="PANTHER" id="PTHR43292">
    <property type="entry name" value="ACYL-COA DEHYDROGENASE"/>
    <property type="match status" value="1"/>
</dbReference>
<dbReference type="Gene3D" id="2.40.110.10">
    <property type="entry name" value="Butyryl-CoA Dehydrogenase, subunit A, domain 2"/>
    <property type="match status" value="1"/>
</dbReference>
<dbReference type="PANTHER" id="PTHR43292:SF3">
    <property type="entry name" value="ACYL-COA DEHYDROGENASE FADE29"/>
    <property type="match status" value="1"/>
</dbReference>
<dbReference type="SUPFAM" id="SSF47203">
    <property type="entry name" value="Acyl-CoA dehydrogenase C-terminal domain-like"/>
    <property type="match status" value="1"/>
</dbReference>
<evidence type="ECO:0000259" key="9">
    <source>
        <dbReference type="Pfam" id="PF02771"/>
    </source>
</evidence>
<keyword evidence="4 6" id="KW-0274">FAD</keyword>
<keyword evidence="11" id="KW-1185">Reference proteome</keyword>
<keyword evidence="3 6" id="KW-0285">Flavoprotein</keyword>
<dbReference type="InterPro" id="IPR013786">
    <property type="entry name" value="AcylCoA_DH/ox_N"/>
</dbReference>
<evidence type="ECO:0000256" key="5">
    <source>
        <dbReference type="ARBA" id="ARBA00023002"/>
    </source>
</evidence>
<accession>A0ABX2FHV3</accession>
<dbReference type="Gene3D" id="1.10.540.10">
    <property type="entry name" value="Acyl-CoA dehydrogenase/oxidase, N-terminal domain"/>
    <property type="match status" value="1"/>
</dbReference>
<reference evidence="10 11" key="1">
    <citation type="submission" date="2020-01" db="EMBL/GenBank/DDBJ databases">
        <title>Kibdelosporangium persica a novel Actinomycetes from a hot desert in Iran.</title>
        <authorList>
            <person name="Safaei N."/>
            <person name="Zaburannyi N."/>
            <person name="Mueller R."/>
            <person name="Wink J."/>
        </authorList>
    </citation>
    <scope>NUCLEOTIDE SEQUENCE [LARGE SCALE GENOMIC DNA]</scope>
    <source>
        <strain evidence="10 11">4NS15</strain>
    </source>
</reference>
<dbReference type="InterPro" id="IPR006091">
    <property type="entry name" value="Acyl-CoA_Oxase/DH_mid-dom"/>
</dbReference>
<evidence type="ECO:0000256" key="6">
    <source>
        <dbReference type="RuleBase" id="RU362125"/>
    </source>
</evidence>
<dbReference type="InterPro" id="IPR037069">
    <property type="entry name" value="AcylCoA_DH/ox_N_sf"/>
</dbReference>